<evidence type="ECO:0000313" key="2">
    <source>
        <dbReference type="EMBL" id="VVO31252.1"/>
    </source>
</evidence>
<organism evidence="2 3">
    <name type="scientific">Pseudomonas fluorescens</name>
    <dbReference type="NCBI Taxonomy" id="294"/>
    <lineage>
        <taxon>Bacteria</taxon>
        <taxon>Pseudomonadati</taxon>
        <taxon>Pseudomonadota</taxon>
        <taxon>Gammaproteobacteria</taxon>
        <taxon>Pseudomonadales</taxon>
        <taxon>Pseudomonadaceae</taxon>
        <taxon>Pseudomonas</taxon>
    </lineage>
</organism>
<proteinExistence type="predicted"/>
<reference evidence="2 3" key="1">
    <citation type="submission" date="2019-09" db="EMBL/GenBank/DDBJ databases">
        <authorList>
            <person name="Chandra G."/>
            <person name="Truman W A."/>
        </authorList>
    </citation>
    <scope>NUCLEOTIDE SEQUENCE [LARGE SCALE GENOMIC DNA]</scope>
    <source>
        <strain evidence="2">PS691</strain>
    </source>
</reference>
<protein>
    <submittedName>
        <fullName evidence="2">Uncharacterized protein</fullName>
    </submittedName>
</protein>
<name>A0A5E7EXL8_PSEFL</name>
<evidence type="ECO:0000313" key="3">
    <source>
        <dbReference type="Proteomes" id="UP000337909"/>
    </source>
</evidence>
<feature type="region of interest" description="Disordered" evidence="1">
    <location>
        <begin position="1"/>
        <end position="22"/>
    </location>
</feature>
<dbReference type="AlphaFoldDB" id="A0A5E7EXL8"/>
<gene>
    <name evidence="2" type="ORF">PS691_04961</name>
</gene>
<sequence length="59" mass="6729">MLGYWRKRGGQEDPPRKMADLKSRNDFTGMYDRELLIAHPKDGLMIQGAVINRAVAPRS</sequence>
<dbReference type="EMBL" id="CABVHQ010000071">
    <property type="protein sequence ID" value="VVO31252.1"/>
    <property type="molecule type" value="Genomic_DNA"/>
</dbReference>
<dbReference type="Proteomes" id="UP000337909">
    <property type="component" value="Unassembled WGS sequence"/>
</dbReference>
<evidence type="ECO:0000256" key="1">
    <source>
        <dbReference type="SAM" id="MobiDB-lite"/>
    </source>
</evidence>
<feature type="compositionally biased region" description="Basic and acidic residues" evidence="1">
    <location>
        <begin position="9"/>
        <end position="22"/>
    </location>
</feature>
<accession>A0A5E7EXL8</accession>